<protein>
    <submittedName>
        <fullName evidence="2">Uncharacterized protein</fullName>
    </submittedName>
</protein>
<keyword evidence="3" id="KW-1185">Reference proteome</keyword>
<evidence type="ECO:0000313" key="2">
    <source>
        <dbReference type="EMBL" id="ETO26961.1"/>
    </source>
</evidence>
<evidence type="ECO:0000256" key="1">
    <source>
        <dbReference type="SAM" id="MobiDB-lite"/>
    </source>
</evidence>
<sequence length="270" mass="30255">MAKSASYSEDGDTEKDTEMKESRIETQRSKEKKRAMDTLEHGDFFCNRAESIVFTSISQPMIITFDEFSKQHVLYVIRQDKNIIQKRFDCPTTATAAAATTTEPIQCGQAQVGGQQGATVINTSKSNEKKTSFSNGEEDLVSFTHSPLISAKEPTSDPSVSGGGFLDGLFQSHSIANPDMSHISSLPAKSMVVDDRNKKSLIHSEIFLECFWKENVEFVQSYIQQQYGESLAKTCDVHWNEPAYVFFANDIYNNPLLCFFRFVCVCVCIV</sequence>
<feature type="region of interest" description="Disordered" evidence="1">
    <location>
        <begin position="1"/>
        <end position="35"/>
    </location>
</feature>
<feature type="compositionally biased region" description="Basic and acidic residues" evidence="1">
    <location>
        <begin position="14"/>
        <end position="35"/>
    </location>
</feature>
<dbReference type="AlphaFoldDB" id="X6NLU4"/>
<organism evidence="2 3">
    <name type="scientific">Reticulomyxa filosa</name>
    <dbReference type="NCBI Taxonomy" id="46433"/>
    <lineage>
        <taxon>Eukaryota</taxon>
        <taxon>Sar</taxon>
        <taxon>Rhizaria</taxon>
        <taxon>Retaria</taxon>
        <taxon>Foraminifera</taxon>
        <taxon>Monothalamids</taxon>
        <taxon>Reticulomyxidae</taxon>
        <taxon>Reticulomyxa</taxon>
    </lineage>
</organism>
<gene>
    <name evidence="2" type="ORF">RFI_10169</name>
</gene>
<evidence type="ECO:0000313" key="3">
    <source>
        <dbReference type="Proteomes" id="UP000023152"/>
    </source>
</evidence>
<name>X6NLU4_RETFI</name>
<comment type="caution">
    <text evidence="2">The sequence shown here is derived from an EMBL/GenBank/DDBJ whole genome shotgun (WGS) entry which is preliminary data.</text>
</comment>
<reference evidence="2 3" key="1">
    <citation type="journal article" date="2013" name="Curr. Biol.">
        <title>The Genome of the Foraminiferan Reticulomyxa filosa.</title>
        <authorList>
            <person name="Glockner G."/>
            <person name="Hulsmann N."/>
            <person name="Schleicher M."/>
            <person name="Noegel A.A."/>
            <person name="Eichinger L."/>
            <person name="Gallinger C."/>
            <person name="Pawlowski J."/>
            <person name="Sierra R."/>
            <person name="Euteneuer U."/>
            <person name="Pillet L."/>
            <person name="Moustafa A."/>
            <person name="Platzer M."/>
            <person name="Groth M."/>
            <person name="Szafranski K."/>
            <person name="Schliwa M."/>
        </authorList>
    </citation>
    <scope>NUCLEOTIDE SEQUENCE [LARGE SCALE GENOMIC DNA]</scope>
</reference>
<proteinExistence type="predicted"/>
<dbReference type="EMBL" id="ASPP01007543">
    <property type="protein sequence ID" value="ETO26961.1"/>
    <property type="molecule type" value="Genomic_DNA"/>
</dbReference>
<dbReference type="Proteomes" id="UP000023152">
    <property type="component" value="Unassembled WGS sequence"/>
</dbReference>
<accession>X6NLU4</accession>